<evidence type="ECO:0000256" key="1">
    <source>
        <dbReference type="SAM" id="SignalP"/>
    </source>
</evidence>
<dbReference type="STRING" id="576131.SAMN05444486_1171"/>
<keyword evidence="3" id="KW-1185">Reference proteome</keyword>
<gene>
    <name evidence="2" type="ORF">SAMN05444486_1171</name>
</gene>
<organism evidence="2 3">
    <name type="scientific">Lentibacter algarum</name>
    <dbReference type="NCBI Taxonomy" id="576131"/>
    <lineage>
        <taxon>Bacteria</taxon>
        <taxon>Pseudomonadati</taxon>
        <taxon>Pseudomonadota</taxon>
        <taxon>Alphaproteobacteria</taxon>
        <taxon>Rhodobacterales</taxon>
        <taxon>Roseobacteraceae</taxon>
        <taxon>Lentibacter</taxon>
    </lineage>
</organism>
<evidence type="ECO:0000313" key="3">
    <source>
        <dbReference type="Proteomes" id="UP000199026"/>
    </source>
</evidence>
<feature type="chain" id="PRO_5011433487" evidence="1">
    <location>
        <begin position="19"/>
        <end position="79"/>
    </location>
</feature>
<accession>A0A1H3NP24</accession>
<dbReference type="Proteomes" id="UP000199026">
    <property type="component" value="Unassembled WGS sequence"/>
</dbReference>
<proteinExistence type="predicted"/>
<protein>
    <submittedName>
        <fullName evidence="2">Uncharacterized protein</fullName>
    </submittedName>
</protein>
<reference evidence="2 3" key="1">
    <citation type="submission" date="2016-10" db="EMBL/GenBank/DDBJ databases">
        <authorList>
            <person name="de Groot N.N."/>
        </authorList>
    </citation>
    <scope>NUCLEOTIDE SEQUENCE [LARGE SCALE GENOMIC DNA]</scope>
    <source>
        <strain evidence="2 3">DSM 24677</strain>
    </source>
</reference>
<dbReference type="EMBL" id="FNPR01000017">
    <property type="protein sequence ID" value="SDY90652.1"/>
    <property type="molecule type" value="Genomic_DNA"/>
</dbReference>
<dbReference type="AlphaFoldDB" id="A0A1H3NP24"/>
<evidence type="ECO:0000313" key="2">
    <source>
        <dbReference type="EMBL" id="SDY90652.1"/>
    </source>
</evidence>
<keyword evidence="1" id="KW-0732">Signal</keyword>
<feature type="signal peptide" evidence="1">
    <location>
        <begin position="1"/>
        <end position="18"/>
    </location>
</feature>
<sequence length="79" mass="8324">MRILFVYAWLLFSGSAGAVADPLQDASKFTVRIKTSIEFAFAEDEAGTIRGAGFLVDDSNGYIVTCLTSAPMGPNGGNC</sequence>
<name>A0A1H3NP24_9RHOB</name>